<evidence type="ECO:0000256" key="2">
    <source>
        <dbReference type="ARBA" id="ARBA00004496"/>
    </source>
</evidence>
<keyword evidence="12" id="KW-1185">Reference proteome</keyword>
<feature type="compositionally biased region" description="Low complexity" evidence="10">
    <location>
        <begin position="194"/>
        <end position="216"/>
    </location>
</feature>
<keyword evidence="6" id="KW-0770">Synapse</keyword>
<dbReference type="GO" id="GO:0008360">
    <property type="term" value="P:regulation of cell shape"/>
    <property type="evidence" value="ECO:0007669"/>
    <property type="project" value="InterPro"/>
</dbReference>
<gene>
    <name evidence="11" type="primary">PALMD</name>
    <name evidence="11" type="ORF">EYF80_028654</name>
</gene>
<comment type="subcellular location">
    <subcellularLocation>
        <location evidence="1">Cell projection</location>
        <location evidence="1">Dendrite</location>
    </subcellularLocation>
    <subcellularLocation>
        <location evidence="3">Cell projection</location>
        <location evidence="3">Dendritic spine</location>
    </subcellularLocation>
    <subcellularLocation>
        <location evidence="2">Cytoplasm</location>
    </subcellularLocation>
</comment>
<feature type="compositionally biased region" description="Basic and acidic residues" evidence="10">
    <location>
        <begin position="243"/>
        <end position="260"/>
    </location>
</feature>
<dbReference type="PANTHER" id="PTHR46881:SF1">
    <property type="entry name" value="PALMDELPHIN"/>
    <property type="match status" value="1"/>
</dbReference>
<organism evidence="11 12">
    <name type="scientific">Liparis tanakae</name>
    <name type="common">Tanaka's snailfish</name>
    <dbReference type="NCBI Taxonomy" id="230148"/>
    <lineage>
        <taxon>Eukaryota</taxon>
        <taxon>Metazoa</taxon>
        <taxon>Chordata</taxon>
        <taxon>Craniata</taxon>
        <taxon>Vertebrata</taxon>
        <taxon>Euteleostomi</taxon>
        <taxon>Actinopterygii</taxon>
        <taxon>Neopterygii</taxon>
        <taxon>Teleostei</taxon>
        <taxon>Neoteleostei</taxon>
        <taxon>Acanthomorphata</taxon>
        <taxon>Eupercaria</taxon>
        <taxon>Perciformes</taxon>
        <taxon>Cottioidei</taxon>
        <taxon>Cottales</taxon>
        <taxon>Liparidae</taxon>
        <taxon>Liparis</taxon>
    </lineage>
</organism>
<dbReference type="Pfam" id="PF03285">
    <property type="entry name" value="Paralemmin"/>
    <property type="match status" value="2"/>
</dbReference>
<keyword evidence="7" id="KW-0175">Coiled coil</keyword>
<accession>A0A4Z2H5Z2</accession>
<feature type="compositionally biased region" description="Basic and acidic residues" evidence="10">
    <location>
        <begin position="459"/>
        <end position="469"/>
    </location>
</feature>
<evidence type="ECO:0000256" key="8">
    <source>
        <dbReference type="ARBA" id="ARBA00023273"/>
    </source>
</evidence>
<feature type="region of interest" description="Disordered" evidence="10">
    <location>
        <begin position="413"/>
        <end position="446"/>
    </location>
</feature>
<dbReference type="InterPro" id="IPR004965">
    <property type="entry name" value="Paralemmin"/>
</dbReference>
<keyword evidence="8" id="KW-0966">Cell projection</keyword>
<proteinExistence type="inferred from homology"/>
<feature type="compositionally biased region" description="Polar residues" evidence="10">
    <location>
        <begin position="327"/>
        <end position="338"/>
    </location>
</feature>
<evidence type="ECO:0000313" key="11">
    <source>
        <dbReference type="EMBL" id="TNN61146.1"/>
    </source>
</evidence>
<evidence type="ECO:0000256" key="3">
    <source>
        <dbReference type="ARBA" id="ARBA00004552"/>
    </source>
</evidence>
<feature type="region of interest" description="Disordered" evidence="10">
    <location>
        <begin position="190"/>
        <end position="363"/>
    </location>
</feature>
<evidence type="ECO:0000256" key="10">
    <source>
        <dbReference type="SAM" id="MobiDB-lite"/>
    </source>
</evidence>
<name>A0A4Z2H5Z2_9TELE</name>
<evidence type="ECO:0000256" key="7">
    <source>
        <dbReference type="ARBA" id="ARBA00023054"/>
    </source>
</evidence>
<evidence type="ECO:0000256" key="6">
    <source>
        <dbReference type="ARBA" id="ARBA00023018"/>
    </source>
</evidence>
<dbReference type="OrthoDB" id="9937247at2759"/>
<comment type="similarity">
    <text evidence="4">Belongs to the paralemmin family.</text>
</comment>
<dbReference type="GO" id="GO:0043197">
    <property type="term" value="C:dendritic spine"/>
    <property type="evidence" value="ECO:0007669"/>
    <property type="project" value="UniProtKB-SubCell"/>
</dbReference>
<keyword evidence="5" id="KW-0963">Cytoplasm</keyword>
<dbReference type="Proteomes" id="UP000314294">
    <property type="component" value="Unassembled WGS sequence"/>
</dbReference>
<evidence type="ECO:0000256" key="9">
    <source>
        <dbReference type="ARBA" id="ARBA00040857"/>
    </source>
</evidence>
<reference evidence="11 12" key="1">
    <citation type="submission" date="2019-03" db="EMBL/GenBank/DDBJ databases">
        <title>First draft genome of Liparis tanakae, snailfish: a comprehensive survey of snailfish specific genes.</title>
        <authorList>
            <person name="Kim W."/>
            <person name="Song I."/>
            <person name="Jeong J.-H."/>
            <person name="Kim D."/>
            <person name="Kim S."/>
            <person name="Ryu S."/>
            <person name="Song J.Y."/>
            <person name="Lee S.K."/>
        </authorList>
    </citation>
    <scope>NUCLEOTIDE SEQUENCE [LARGE SCALE GENOMIC DNA]</scope>
    <source>
        <tissue evidence="11">Muscle</tissue>
    </source>
</reference>
<evidence type="ECO:0000256" key="5">
    <source>
        <dbReference type="ARBA" id="ARBA00022490"/>
    </source>
</evidence>
<dbReference type="AlphaFoldDB" id="A0A4Z2H5Z2"/>
<dbReference type="GO" id="GO:0016020">
    <property type="term" value="C:membrane"/>
    <property type="evidence" value="ECO:0007669"/>
    <property type="project" value="InterPro"/>
</dbReference>
<feature type="region of interest" description="Disordered" evidence="10">
    <location>
        <begin position="459"/>
        <end position="480"/>
    </location>
</feature>
<evidence type="ECO:0000256" key="1">
    <source>
        <dbReference type="ARBA" id="ARBA00004279"/>
    </source>
</evidence>
<protein>
    <recommendedName>
        <fullName evidence="9">Palmdelphin</fullName>
    </recommendedName>
</protein>
<sequence length="512" mass="56057">MLTRATMEEAELLRERLQAITVWIVVHAYYHSDGLESWFQSSTGFIPLFHRIEEEVEALENQELNISANEEVVLKRLKEVERTTEDIIKELHADFQPATFAMEISVEHDKRTGKNQVVSTTTIAPGNIQERGSKVFDDGRKSIYALHRDGGDARHEAVGAMTSTEVDELLHQATDKSVPTEVQYHQPVFSLPYTATSRPETPRTPRQTPTPGSSPSVLREESYSSQDLETRTTSKSPPGPSPAHRDAAARVQRQREETKRPYTHIPGESNRDVHGTSRPHVGATTPQGLANRKTDAGKTDAGSPNTAAAALVSVKARSEDIPAPEQASYTGSDGQSPSPAGHKRGVDPEASTRRSGDAVGRSPFCSEGIASLSLNALPEELEAEPVTMIFMGYENAEDEDGDDFQAELVIIDDDEDDDEGAHRGSDGEACVSYHPEGHKSQVFQPKGGTAEVAGCRDANGDTKWEESGLHKPTFSYNPERRGRYLTGRKVDPESENTGGVNVEEMKLCSTGR</sequence>
<feature type="compositionally biased region" description="Basic and acidic residues" evidence="10">
    <location>
        <begin position="344"/>
        <end position="356"/>
    </location>
</feature>
<evidence type="ECO:0000256" key="4">
    <source>
        <dbReference type="ARBA" id="ARBA00005756"/>
    </source>
</evidence>
<feature type="compositionally biased region" description="Basic and acidic residues" evidence="10">
    <location>
        <begin position="218"/>
        <end position="232"/>
    </location>
</feature>
<dbReference type="GO" id="GO:0005737">
    <property type="term" value="C:cytoplasm"/>
    <property type="evidence" value="ECO:0007669"/>
    <property type="project" value="UniProtKB-SubCell"/>
</dbReference>
<dbReference type="EMBL" id="SRLO01000321">
    <property type="protein sequence ID" value="TNN61146.1"/>
    <property type="molecule type" value="Genomic_DNA"/>
</dbReference>
<dbReference type="PANTHER" id="PTHR46881">
    <property type="entry name" value="PALMDELPHIN"/>
    <property type="match status" value="1"/>
</dbReference>
<evidence type="ECO:0000313" key="12">
    <source>
        <dbReference type="Proteomes" id="UP000314294"/>
    </source>
</evidence>
<comment type="caution">
    <text evidence="11">The sequence shown here is derived from an EMBL/GenBank/DDBJ whole genome shotgun (WGS) entry which is preliminary data.</text>
</comment>